<dbReference type="KEGG" id="cvr:CHLNCDRAFT_35921"/>
<dbReference type="OrthoDB" id="496981at2759"/>
<sequence length="294" mass="33191">MAEPHRALRHEHDEDGSHTEHAVPRLMIVPHRHTKIIHLIRHGQGYHNVAGHANPEAYKSIDFMDAHLTPYGWAQARKLNSHIKQLGSRFRADAIIVSPLMRTLETAAGVFGSGLWQEDDLPPPLMLRQSEVPGKRAAQEAISAAGCPPLIAWEGCREHLGQHPCDKRRPIREIAPRFPAVDFSLIGSDEDVLWQSANWRESHEEIRRRGVKLMHWLHQRPESQLAVVSHSSFLFFMMSAFGHAAAPSVQSELHKWFETCELRTVVLADEGGAHGHADMLHFPGEHSVNMEEES</sequence>
<dbReference type="SMART" id="SM00855">
    <property type="entry name" value="PGAM"/>
    <property type="match status" value="1"/>
</dbReference>
<dbReference type="PANTHER" id="PTHR48100:SF1">
    <property type="entry name" value="HISTIDINE PHOSPHATASE FAMILY PROTEIN-RELATED"/>
    <property type="match status" value="1"/>
</dbReference>
<dbReference type="PANTHER" id="PTHR48100">
    <property type="entry name" value="BROAD-SPECIFICITY PHOSPHATASE YOR283W-RELATED"/>
    <property type="match status" value="1"/>
</dbReference>
<evidence type="ECO:0000256" key="2">
    <source>
        <dbReference type="SAM" id="MobiDB-lite"/>
    </source>
</evidence>
<dbReference type="CDD" id="cd07067">
    <property type="entry name" value="HP_PGM_like"/>
    <property type="match status" value="1"/>
</dbReference>
<keyword evidence="4" id="KW-1185">Reference proteome</keyword>
<reference evidence="3 4" key="1">
    <citation type="journal article" date="2010" name="Plant Cell">
        <title>The Chlorella variabilis NC64A genome reveals adaptation to photosymbiosis, coevolution with viruses, and cryptic sex.</title>
        <authorList>
            <person name="Blanc G."/>
            <person name="Duncan G."/>
            <person name="Agarkova I."/>
            <person name="Borodovsky M."/>
            <person name="Gurnon J."/>
            <person name="Kuo A."/>
            <person name="Lindquist E."/>
            <person name="Lucas S."/>
            <person name="Pangilinan J."/>
            <person name="Polle J."/>
            <person name="Salamov A."/>
            <person name="Terry A."/>
            <person name="Yamada T."/>
            <person name="Dunigan D.D."/>
            <person name="Grigoriev I.V."/>
            <person name="Claverie J.M."/>
            <person name="Van Etten J.L."/>
        </authorList>
    </citation>
    <scope>NUCLEOTIDE SEQUENCE [LARGE SCALE GENOMIC DNA]</scope>
    <source>
        <strain evidence="3 4">NC64A</strain>
    </source>
</reference>
<organism evidence="4">
    <name type="scientific">Chlorella variabilis</name>
    <name type="common">Green alga</name>
    <dbReference type="NCBI Taxonomy" id="554065"/>
    <lineage>
        <taxon>Eukaryota</taxon>
        <taxon>Viridiplantae</taxon>
        <taxon>Chlorophyta</taxon>
        <taxon>core chlorophytes</taxon>
        <taxon>Trebouxiophyceae</taxon>
        <taxon>Chlorellales</taxon>
        <taxon>Chlorellaceae</taxon>
        <taxon>Chlorella clade</taxon>
        <taxon>Chlorella</taxon>
    </lineage>
</organism>
<dbReference type="eggNOG" id="KOG4754">
    <property type="taxonomic scope" value="Eukaryota"/>
</dbReference>
<dbReference type="GO" id="GO:0005737">
    <property type="term" value="C:cytoplasm"/>
    <property type="evidence" value="ECO:0007669"/>
    <property type="project" value="TreeGrafter"/>
</dbReference>
<evidence type="ECO:0000256" key="1">
    <source>
        <dbReference type="ARBA" id="ARBA00038362"/>
    </source>
</evidence>
<evidence type="ECO:0000313" key="3">
    <source>
        <dbReference type="EMBL" id="EFN54664.1"/>
    </source>
</evidence>
<dbReference type="Gene3D" id="3.40.50.1240">
    <property type="entry name" value="Phosphoglycerate mutase-like"/>
    <property type="match status" value="1"/>
</dbReference>
<dbReference type="SUPFAM" id="SSF53254">
    <property type="entry name" value="Phosphoglycerate mutase-like"/>
    <property type="match status" value="1"/>
</dbReference>
<dbReference type="InParanoid" id="E1ZHU2"/>
<dbReference type="OMA" id="GRWEDEF"/>
<comment type="similarity">
    <text evidence="1">Belongs to the phosphoglycerate mutase family.</text>
</comment>
<dbReference type="AlphaFoldDB" id="E1ZHU2"/>
<dbReference type="InterPro" id="IPR050275">
    <property type="entry name" value="PGM_Phosphatase"/>
</dbReference>
<proteinExistence type="inferred from homology"/>
<dbReference type="Pfam" id="PF00300">
    <property type="entry name" value="His_Phos_1"/>
    <property type="match status" value="1"/>
</dbReference>
<dbReference type="GeneID" id="17354029"/>
<dbReference type="EMBL" id="GL433847">
    <property type="protein sequence ID" value="EFN54664.1"/>
    <property type="molecule type" value="Genomic_DNA"/>
</dbReference>
<dbReference type="InterPro" id="IPR029033">
    <property type="entry name" value="His_PPase_superfam"/>
</dbReference>
<evidence type="ECO:0008006" key="5">
    <source>
        <dbReference type="Google" id="ProtNLM"/>
    </source>
</evidence>
<dbReference type="RefSeq" id="XP_005846766.1">
    <property type="nucleotide sequence ID" value="XM_005846704.1"/>
</dbReference>
<dbReference type="FunCoup" id="E1ZHU2">
    <property type="interactions" value="918"/>
</dbReference>
<evidence type="ECO:0000313" key="4">
    <source>
        <dbReference type="Proteomes" id="UP000008141"/>
    </source>
</evidence>
<accession>E1ZHU2</accession>
<name>E1ZHU2_CHLVA</name>
<dbReference type="InterPro" id="IPR013078">
    <property type="entry name" value="His_Pase_superF_clade-1"/>
</dbReference>
<gene>
    <name evidence="3" type="ORF">CHLNCDRAFT_35921</name>
</gene>
<feature type="region of interest" description="Disordered" evidence="2">
    <location>
        <begin position="1"/>
        <end position="22"/>
    </location>
</feature>
<protein>
    <recommendedName>
        <fullName evidence="5">Phosphoglycerate mutase-like protein</fullName>
    </recommendedName>
</protein>
<dbReference type="Proteomes" id="UP000008141">
    <property type="component" value="Unassembled WGS sequence"/>
</dbReference>
<dbReference type="GO" id="GO:0016791">
    <property type="term" value="F:phosphatase activity"/>
    <property type="evidence" value="ECO:0007669"/>
    <property type="project" value="TreeGrafter"/>
</dbReference>